<evidence type="ECO:0000259" key="3">
    <source>
        <dbReference type="Pfam" id="PF05193"/>
    </source>
</evidence>
<evidence type="ECO:0000259" key="2">
    <source>
        <dbReference type="Pfam" id="PF00675"/>
    </source>
</evidence>
<feature type="domain" description="Peptidase M16 C-terminal" evidence="3">
    <location>
        <begin position="185"/>
        <end position="356"/>
    </location>
</feature>
<proteinExistence type="inferred from homology"/>
<feature type="domain" description="Peptidase M16 N-terminal" evidence="2">
    <location>
        <begin position="32"/>
        <end position="177"/>
    </location>
</feature>
<evidence type="ECO:0000313" key="4">
    <source>
        <dbReference type="EMBL" id="ATX81169.1"/>
    </source>
</evidence>
<dbReference type="InterPro" id="IPR050361">
    <property type="entry name" value="MPP/UQCRC_Complex"/>
</dbReference>
<reference evidence="4 5" key="1">
    <citation type="submission" date="2016-12" db="EMBL/GenBank/DDBJ databases">
        <title>Isolation and genomic insights into novel planktonic Zetaproteobacteria from stratified waters of the Chesapeake Bay.</title>
        <authorList>
            <person name="McAllister S.M."/>
            <person name="Kato S."/>
            <person name="Chan C.S."/>
            <person name="Chiu B.K."/>
            <person name="Field E.K."/>
        </authorList>
    </citation>
    <scope>NUCLEOTIDE SEQUENCE [LARGE SCALE GENOMIC DNA]</scope>
    <source>
        <strain evidence="4 5">CP-8</strain>
    </source>
</reference>
<name>A0A2K8L4K6_9PROT</name>
<accession>A0A2K8L4K6</accession>
<dbReference type="Pfam" id="PF00675">
    <property type="entry name" value="Peptidase_M16"/>
    <property type="match status" value="1"/>
</dbReference>
<dbReference type="InterPro" id="IPR011765">
    <property type="entry name" value="Pept_M16_N"/>
</dbReference>
<dbReference type="KEGG" id="mfn:Ga0123462_0294"/>
<dbReference type="GO" id="GO:0046872">
    <property type="term" value="F:metal ion binding"/>
    <property type="evidence" value="ECO:0007669"/>
    <property type="project" value="InterPro"/>
</dbReference>
<dbReference type="AlphaFoldDB" id="A0A2K8L4K6"/>
<dbReference type="SUPFAM" id="SSF63411">
    <property type="entry name" value="LuxS/MPP-like metallohydrolase"/>
    <property type="match status" value="2"/>
</dbReference>
<dbReference type="Gene3D" id="3.30.830.10">
    <property type="entry name" value="Metalloenzyme, LuxS/M16 peptidase-like"/>
    <property type="match status" value="2"/>
</dbReference>
<comment type="similarity">
    <text evidence="1">Belongs to the peptidase M16 family.</text>
</comment>
<dbReference type="InterPro" id="IPR007863">
    <property type="entry name" value="Peptidase_M16_C"/>
</dbReference>
<protein>
    <submittedName>
        <fullName evidence="4">Putative Zn-dependent peptidase</fullName>
    </submittedName>
</protein>
<evidence type="ECO:0000256" key="1">
    <source>
        <dbReference type="ARBA" id="ARBA00007261"/>
    </source>
</evidence>
<dbReference type="Proteomes" id="UP000231637">
    <property type="component" value="Chromosome"/>
</dbReference>
<evidence type="ECO:0000313" key="5">
    <source>
        <dbReference type="Proteomes" id="UP000231637"/>
    </source>
</evidence>
<keyword evidence="5" id="KW-1185">Reference proteome</keyword>
<dbReference type="PANTHER" id="PTHR11851">
    <property type="entry name" value="METALLOPROTEASE"/>
    <property type="match status" value="1"/>
</dbReference>
<dbReference type="Pfam" id="PF05193">
    <property type="entry name" value="Peptidase_M16_C"/>
    <property type="match status" value="1"/>
</dbReference>
<dbReference type="PANTHER" id="PTHR11851:SF49">
    <property type="entry name" value="MITOCHONDRIAL-PROCESSING PEPTIDASE SUBUNIT ALPHA"/>
    <property type="match status" value="1"/>
</dbReference>
<sequence>MPASFYLRIQRLNAMMQSDFYHETQVAGGPLVLSHHMPAAQSVALGIFIDVGSRDELKSQAGITHALEHMLFKGTKEMDVHQLAEKLDELGGNANAYTSRERTCFHLHVLHEKWREALDILVAMVQEPALPAEEWRREREVIYAEMAMVDDTPEEWVTDQHVAALFPDDSIGLPVLGSHDSLASLSDDDLAAFLNRWYCPPRMLITAAGNIAHQDLVDAVAAAGWRKSGGTESRKKPAAMATGVQALKRDGEQAQIVVSVPGLAAASDARPVAWLANQVLGGGMSSRLFREVREKRGLAYSVGSHLNSLSDVGTWSLSCGLEPERAPECVSLLSKLLAEFPASITSHEVERARKQLEVQLRMGLDSVEGQMLYLGGRLDEPLLFSPIQWLEKIRAVGVDEVSGWAEEHLAAGMLWSVAAPGKALTKICDNIAP</sequence>
<dbReference type="InterPro" id="IPR011249">
    <property type="entry name" value="Metalloenz_LuxS/M16"/>
</dbReference>
<organism evidence="4 5">
    <name type="scientific">Mariprofundus ferrinatatus</name>
    <dbReference type="NCBI Taxonomy" id="1921087"/>
    <lineage>
        <taxon>Bacteria</taxon>
        <taxon>Pseudomonadati</taxon>
        <taxon>Pseudomonadota</taxon>
        <taxon>Candidatius Mariprofundia</taxon>
        <taxon>Mariprofundales</taxon>
        <taxon>Mariprofundaceae</taxon>
        <taxon>Mariprofundus</taxon>
    </lineage>
</organism>
<dbReference type="EMBL" id="CP018800">
    <property type="protein sequence ID" value="ATX81169.1"/>
    <property type="molecule type" value="Genomic_DNA"/>
</dbReference>
<gene>
    <name evidence="4" type="ORF">Ga0123462_0294</name>
</gene>